<dbReference type="UniPathway" id="UPA00002">
    <property type="reaction ID" value="UER00468"/>
</dbReference>
<dbReference type="STRING" id="1007103.GCA_000213315_04287"/>
<evidence type="ECO:0000313" key="10">
    <source>
        <dbReference type="Proteomes" id="UP000076563"/>
    </source>
</evidence>
<dbReference type="InterPro" id="IPR011343">
    <property type="entry name" value="DeoC"/>
</dbReference>
<dbReference type="RefSeq" id="WP_063181388.1">
    <property type="nucleotide sequence ID" value="NZ_CP121215.1"/>
</dbReference>
<keyword evidence="3 7" id="KW-0456">Lyase</keyword>
<reference evidence="9 11" key="3">
    <citation type="submission" date="2018-03" db="EMBL/GenBank/DDBJ databases">
        <title>Genome sequence of Paenibacillus elgii strain AC13 an antimicrobial compound producing bacteria.</title>
        <authorList>
            <person name="Kurokawa A.S."/>
            <person name="Araujo J.F."/>
            <person name="Costa R.A."/>
            <person name="Ortega D.B."/>
            <person name="Pires A.S."/>
            <person name="Pappas G.J.Jr."/>
            <person name="Franco O.L."/>
            <person name="Barreto C."/>
            <person name="Magalhaes B.S."/>
            <person name="Kruger R.H."/>
        </authorList>
    </citation>
    <scope>NUCLEOTIDE SEQUENCE [LARGE SCALE GENOMIC DNA]</scope>
    <source>
        <strain evidence="9 11">AC13</strain>
    </source>
</reference>
<reference evidence="8" key="2">
    <citation type="submission" date="2016-01" db="EMBL/GenBank/DDBJ databases">
        <authorList>
            <person name="McClelland M."/>
            <person name="Jain A."/>
            <person name="Saraogi P."/>
            <person name="Mendelson R."/>
            <person name="Westerman R."/>
            <person name="SanMiguel P."/>
            <person name="Csonka L."/>
        </authorList>
    </citation>
    <scope>NUCLEOTIDE SEQUENCE</scope>
    <source>
        <strain evidence="8">M63</strain>
    </source>
</reference>
<dbReference type="GO" id="GO:0006018">
    <property type="term" value="P:2-deoxyribose 1-phosphate catabolic process"/>
    <property type="evidence" value="ECO:0007669"/>
    <property type="project" value="UniProtKB-UniRule"/>
</dbReference>
<accession>A0A163Y6Y4</accession>
<dbReference type="HAMAP" id="MF_00114">
    <property type="entry name" value="DeoC_type1"/>
    <property type="match status" value="1"/>
</dbReference>
<dbReference type="PANTHER" id="PTHR10889">
    <property type="entry name" value="DEOXYRIBOSE-PHOSPHATE ALDOLASE"/>
    <property type="match status" value="1"/>
</dbReference>
<dbReference type="PIRSF" id="PIRSF001357">
    <property type="entry name" value="DeoC"/>
    <property type="match status" value="1"/>
</dbReference>
<evidence type="ECO:0000313" key="11">
    <source>
        <dbReference type="Proteomes" id="UP000244184"/>
    </source>
</evidence>
<evidence type="ECO:0000256" key="1">
    <source>
        <dbReference type="ARBA" id="ARBA00010936"/>
    </source>
</evidence>
<dbReference type="Proteomes" id="UP000076563">
    <property type="component" value="Unassembled WGS sequence"/>
</dbReference>
<dbReference type="eggNOG" id="COG0274">
    <property type="taxonomic scope" value="Bacteria"/>
</dbReference>
<protein>
    <recommendedName>
        <fullName evidence="7">Deoxyribose-phosphate aldolase</fullName>
        <shortName evidence="7">DERA</shortName>
        <ecNumber evidence="7">4.1.2.4</ecNumber>
    </recommendedName>
    <alternativeName>
        <fullName evidence="7">2-deoxy-D-ribose 5-phosphate aldolase</fullName>
    </alternativeName>
    <alternativeName>
        <fullName evidence="7">Phosphodeoxyriboaldolase</fullName>
        <shortName evidence="7">Deoxyriboaldolase</shortName>
    </alternativeName>
</protein>
<dbReference type="Pfam" id="PF01791">
    <property type="entry name" value="DeoC"/>
    <property type="match status" value="1"/>
</dbReference>
<dbReference type="InterPro" id="IPR002915">
    <property type="entry name" value="DeoC/FbaB/LacD_aldolase"/>
</dbReference>
<dbReference type="CDD" id="cd00959">
    <property type="entry name" value="DeoC"/>
    <property type="match status" value="1"/>
</dbReference>
<dbReference type="InterPro" id="IPR028581">
    <property type="entry name" value="DeoC_typeI"/>
</dbReference>
<dbReference type="GO" id="GO:0016052">
    <property type="term" value="P:carbohydrate catabolic process"/>
    <property type="evidence" value="ECO:0007669"/>
    <property type="project" value="TreeGrafter"/>
</dbReference>
<keyword evidence="2 7" id="KW-0963">Cytoplasm</keyword>
<keyword evidence="10" id="KW-1185">Reference proteome</keyword>
<comment type="function">
    <text evidence="6 7">Catalyzes a reversible aldol reaction between acetaldehyde and D-glyceraldehyde 3-phosphate to generate 2-deoxy-D-ribose 5-phosphate.</text>
</comment>
<evidence type="ECO:0000256" key="7">
    <source>
        <dbReference type="HAMAP-Rule" id="MF_00114"/>
    </source>
</evidence>
<dbReference type="SUPFAM" id="SSF51569">
    <property type="entry name" value="Aldolase"/>
    <property type="match status" value="1"/>
</dbReference>
<gene>
    <name evidence="7 9" type="primary">deoC</name>
    <name evidence="8" type="ORF">AV654_16000</name>
    <name evidence="9" type="ORF">C8Z91_30975</name>
</gene>
<feature type="active site" description="Proton donor/acceptor" evidence="7">
    <location>
        <position position="185"/>
    </location>
</feature>
<dbReference type="SMART" id="SM01133">
    <property type="entry name" value="DeoC"/>
    <property type="match status" value="1"/>
</dbReference>
<evidence type="ECO:0000313" key="8">
    <source>
        <dbReference type="EMBL" id="KZE78988.1"/>
    </source>
</evidence>
<evidence type="ECO:0000256" key="3">
    <source>
        <dbReference type="ARBA" id="ARBA00023239"/>
    </source>
</evidence>
<comment type="pathway">
    <text evidence="7">Carbohydrate degradation; 2-deoxy-D-ribose 1-phosphate degradation; D-glyceraldehyde 3-phosphate and acetaldehyde from 2-deoxy-alpha-D-ribose 1-phosphate: step 2/2.</text>
</comment>
<keyword evidence="4 7" id="KW-0704">Schiff base</keyword>
<feature type="active site" description="Proton donor/acceptor" evidence="7">
    <location>
        <position position="93"/>
    </location>
</feature>
<organism evidence="8 10">
    <name type="scientific">Paenibacillus elgii</name>
    <dbReference type="NCBI Taxonomy" id="189691"/>
    <lineage>
        <taxon>Bacteria</taxon>
        <taxon>Bacillati</taxon>
        <taxon>Bacillota</taxon>
        <taxon>Bacilli</taxon>
        <taxon>Bacillales</taxon>
        <taxon>Paenibacillaceae</taxon>
        <taxon>Paenibacillus</taxon>
    </lineage>
</organism>
<dbReference type="GO" id="GO:0005737">
    <property type="term" value="C:cytoplasm"/>
    <property type="evidence" value="ECO:0007669"/>
    <property type="project" value="UniProtKB-SubCell"/>
</dbReference>
<evidence type="ECO:0000313" key="9">
    <source>
        <dbReference type="EMBL" id="PUA35362.1"/>
    </source>
</evidence>
<sequence>MTNNEIARLIDHTLLKADASREAVIRLAEEAKQYRFASVCVNPAQVKTAYEVLKDTPDVKVCTVIGFPLGATMPEVKAFEVREAIAAGATEVDMVINIGALKDKQDDLVEQDIRAVVEAAKGKALTKVIIETCLLTNEEKERACRLAVKAGADFVKTSTGFSTGGATAEDIALMRKTVGPDIGVKASGGVRSLEDVQAMIKAGATRIGSSSGVSIVKGEQSSSAY</sequence>
<evidence type="ECO:0000256" key="6">
    <source>
        <dbReference type="ARBA" id="ARBA00056337"/>
    </source>
</evidence>
<dbReference type="EMBL" id="LQRA01000052">
    <property type="protein sequence ID" value="KZE78988.1"/>
    <property type="molecule type" value="Genomic_DNA"/>
</dbReference>
<dbReference type="Gene3D" id="3.20.20.70">
    <property type="entry name" value="Aldolase class I"/>
    <property type="match status" value="1"/>
</dbReference>
<dbReference type="Proteomes" id="UP000244184">
    <property type="component" value="Unassembled WGS sequence"/>
</dbReference>
<dbReference type="PANTHER" id="PTHR10889:SF1">
    <property type="entry name" value="DEOXYRIBOSE-PHOSPHATE ALDOLASE"/>
    <property type="match status" value="1"/>
</dbReference>
<comment type="similarity">
    <text evidence="1 7">Belongs to the DeoC/FbaB aldolase family. DeoC type 1 subfamily.</text>
</comment>
<dbReference type="GO" id="GO:0009264">
    <property type="term" value="P:deoxyribonucleotide catabolic process"/>
    <property type="evidence" value="ECO:0007669"/>
    <property type="project" value="UniProtKB-UniRule"/>
</dbReference>
<comment type="caution">
    <text evidence="8">The sequence shown here is derived from an EMBL/GenBank/DDBJ whole genome shotgun (WGS) entry which is preliminary data.</text>
</comment>
<reference evidence="10" key="1">
    <citation type="submission" date="2016-01" db="EMBL/GenBank/DDBJ databases">
        <title>Draft genome of Chromobacterium sp. F49.</title>
        <authorList>
            <person name="Hong K.W."/>
        </authorList>
    </citation>
    <scope>NUCLEOTIDE SEQUENCE [LARGE SCALE GENOMIC DNA]</scope>
    <source>
        <strain evidence="10">M63</strain>
    </source>
</reference>
<dbReference type="EMBL" id="PYHP01000094">
    <property type="protein sequence ID" value="PUA35362.1"/>
    <property type="molecule type" value="Genomic_DNA"/>
</dbReference>
<evidence type="ECO:0000256" key="2">
    <source>
        <dbReference type="ARBA" id="ARBA00022490"/>
    </source>
</evidence>
<feature type="active site" description="Schiff-base intermediate with acetaldehyde" evidence="7">
    <location>
        <position position="156"/>
    </location>
</feature>
<dbReference type="AlphaFoldDB" id="A0A163Y6Y4"/>
<proteinExistence type="inferred from homology"/>
<evidence type="ECO:0000256" key="4">
    <source>
        <dbReference type="ARBA" id="ARBA00023270"/>
    </source>
</evidence>
<dbReference type="InterPro" id="IPR013785">
    <property type="entry name" value="Aldolase_TIM"/>
</dbReference>
<comment type="subcellular location">
    <subcellularLocation>
        <location evidence="7">Cytoplasm</location>
    </subcellularLocation>
</comment>
<name>A0A163Y6Y4_9BACL</name>
<dbReference type="EC" id="4.1.2.4" evidence="7"/>
<dbReference type="FunFam" id="3.20.20.70:FF:000044">
    <property type="entry name" value="Deoxyribose-phosphate aldolase"/>
    <property type="match status" value="1"/>
</dbReference>
<evidence type="ECO:0000256" key="5">
    <source>
        <dbReference type="ARBA" id="ARBA00048791"/>
    </source>
</evidence>
<comment type="catalytic activity">
    <reaction evidence="5 7">
        <text>2-deoxy-D-ribose 5-phosphate = D-glyceraldehyde 3-phosphate + acetaldehyde</text>
        <dbReference type="Rhea" id="RHEA:12821"/>
        <dbReference type="ChEBI" id="CHEBI:15343"/>
        <dbReference type="ChEBI" id="CHEBI:59776"/>
        <dbReference type="ChEBI" id="CHEBI:62877"/>
        <dbReference type="EC" id="4.1.2.4"/>
    </reaction>
</comment>
<dbReference type="GO" id="GO:0004139">
    <property type="term" value="F:deoxyribose-phosphate aldolase activity"/>
    <property type="evidence" value="ECO:0007669"/>
    <property type="project" value="UniProtKB-UniRule"/>
</dbReference>
<dbReference type="OrthoDB" id="9778711at2"/>
<dbReference type="NCBIfam" id="TIGR00126">
    <property type="entry name" value="deoC"/>
    <property type="match status" value="1"/>
</dbReference>